<organism evidence="4 5">
    <name type="scientific">Cyprinus carpio</name>
    <name type="common">Common carp</name>
    <dbReference type="NCBI Taxonomy" id="7962"/>
    <lineage>
        <taxon>Eukaryota</taxon>
        <taxon>Metazoa</taxon>
        <taxon>Chordata</taxon>
        <taxon>Craniata</taxon>
        <taxon>Vertebrata</taxon>
        <taxon>Euteleostomi</taxon>
        <taxon>Actinopterygii</taxon>
        <taxon>Neopterygii</taxon>
        <taxon>Teleostei</taxon>
        <taxon>Ostariophysi</taxon>
        <taxon>Cypriniformes</taxon>
        <taxon>Cyprinidae</taxon>
        <taxon>Cyprininae</taxon>
        <taxon>Cyprinus</taxon>
    </lineage>
</organism>
<name>A0A8C1GZ07_CYPCA</name>
<sequence length="161" mass="18843">LDDIETIENYRKAYNPQNAPRRWKKAERCVSLLLCVFLLTAVIVLSLVVFIDGWMCHQSSLYFFSSEMKNWTESRRYCRERGASDHHQQQRGRTVWIGLSDSDEEGRWKWVDGSTLTSGFWTSGEPNSYMGLEEDCVVASYGWNDCPCNEAFRWICEKTIF</sequence>
<evidence type="ECO:0000259" key="3">
    <source>
        <dbReference type="PROSITE" id="PS50041"/>
    </source>
</evidence>
<feature type="domain" description="C-type lectin" evidence="3">
    <location>
        <begin position="57"/>
        <end position="157"/>
    </location>
</feature>
<keyword evidence="2" id="KW-0472">Membrane</keyword>
<dbReference type="SUPFAM" id="SSF56436">
    <property type="entry name" value="C-type lectin-like"/>
    <property type="match status" value="1"/>
</dbReference>
<evidence type="ECO:0000313" key="5">
    <source>
        <dbReference type="Proteomes" id="UP000694427"/>
    </source>
</evidence>
<dbReference type="Proteomes" id="UP000694427">
    <property type="component" value="Unplaced"/>
</dbReference>
<dbReference type="Pfam" id="PF00059">
    <property type="entry name" value="Lectin_C"/>
    <property type="match status" value="1"/>
</dbReference>
<keyword evidence="1" id="KW-0430">Lectin</keyword>
<keyword evidence="5" id="KW-1185">Reference proteome</keyword>
<protein>
    <recommendedName>
        <fullName evidence="3">C-type lectin domain-containing protein</fullName>
    </recommendedName>
</protein>
<dbReference type="Ensembl" id="ENSCCRT00010016540.1">
    <property type="protein sequence ID" value="ENSCCRP00010015196.1"/>
    <property type="gene ID" value="ENSCCRG00010006526.1"/>
</dbReference>
<reference evidence="4" key="1">
    <citation type="submission" date="2025-08" db="UniProtKB">
        <authorList>
            <consortium name="Ensembl"/>
        </authorList>
    </citation>
    <scope>IDENTIFICATION</scope>
</reference>
<dbReference type="AlphaFoldDB" id="A0A8C1GZ07"/>
<dbReference type="Gene3D" id="3.10.100.10">
    <property type="entry name" value="Mannose-Binding Protein A, subunit A"/>
    <property type="match status" value="2"/>
</dbReference>
<dbReference type="PANTHER" id="PTHR22802">
    <property type="entry name" value="C-TYPE LECTIN SUPERFAMILY MEMBER"/>
    <property type="match status" value="1"/>
</dbReference>
<dbReference type="PANTHER" id="PTHR22802:SF471">
    <property type="entry name" value="CD209F ANTIGEN"/>
    <property type="match status" value="1"/>
</dbReference>
<dbReference type="SMART" id="SM00034">
    <property type="entry name" value="CLECT"/>
    <property type="match status" value="1"/>
</dbReference>
<dbReference type="CDD" id="cd03590">
    <property type="entry name" value="CLECT_DC-SIGN_like"/>
    <property type="match status" value="1"/>
</dbReference>
<accession>A0A8C1GZ07</accession>
<dbReference type="InterPro" id="IPR016187">
    <property type="entry name" value="CTDL_fold"/>
</dbReference>
<proteinExistence type="predicted"/>
<keyword evidence="2" id="KW-0812">Transmembrane</keyword>
<dbReference type="GO" id="GO:0030246">
    <property type="term" value="F:carbohydrate binding"/>
    <property type="evidence" value="ECO:0007669"/>
    <property type="project" value="UniProtKB-KW"/>
</dbReference>
<dbReference type="InterPro" id="IPR033989">
    <property type="entry name" value="CD209-like_CTLD"/>
</dbReference>
<dbReference type="InterPro" id="IPR051004">
    <property type="entry name" value="DC-SIGN_domain-containing"/>
</dbReference>
<evidence type="ECO:0000256" key="2">
    <source>
        <dbReference type="SAM" id="Phobius"/>
    </source>
</evidence>
<dbReference type="InterPro" id="IPR016186">
    <property type="entry name" value="C-type_lectin-like/link_sf"/>
</dbReference>
<reference evidence="4" key="2">
    <citation type="submission" date="2025-09" db="UniProtKB">
        <authorList>
            <consortium name="Ensembl"/>
        </authorList>
    </citation>
    <scope>IDENTIFICATION</scope>
</reference>
<evidence type="ECO:0000313" key="4">
    <source>
        <dbReference type="Ensembl" id="ENSCCRP00010015196.1"/>
    </source>
</evidence>
<keyword evidence="2" id="KW-1133">Transmembrane helix</keyword>
<evidence type="ECO:0000256" key="1">
    <source>
        <dbReference type="ARBA" id="ARBA00022734"/>
    </source>
</evidence>
<feature type="transmembrane region" description="Helical" evidence="2">
    <location>
        <begin position="30"/>
        <end position="51"/>
    </location>
</feature>
<dbReference type="PROSITE" id="PS50041">
    <property type="entry name" value="C_TYPE_LECTIN_2"/>
    <property type="match status" value="1"/>
</dbReference>
<dbReference type="InterPro" id="IPR001304">
    <property type="entry name" value="C-type_lectin-like"/>
</dbReference>